<evidence type="ECO:0000256" key="1">
    <source>
        <dbReference type="SAM" id="Phobius"/>
    </source>
</evidence>
<dbReference type="KEGG" id="pdj:D0907_20955"/>
<evidence type="ECO:0000313" key="3">
    <source>
        <dbReference type="Proteomes" id="UP000264605"/>
    </source>
</evidence>
<feature type="transmembrane region" description="Helical" evidence="1">
    <location>
        <begin position="90"/>
        <end position="112"/>
    </location>
</feature>
<organism evidence="2 3">
    <name type="scientific">Pseudoalteromonas lipolytica</name>
    <dbReference type="NCBI Taxonomy" id="570156"/>
    <lineage>
        <taxon>Bacteria</taxon>
        <taxon>Pseudomonadati</taxon>
        <taxon>Pseudomonadota</taxon>
        <taxon>Gammaproteobacteria</taxon>
        <taxon>Alteromonadales</taxon>
        <taxon>Pseudoalteromonadaceae</taxon>
        <taxon>Pseudoalteromonas</taxon>
    </lineage>
</organism>
<dbReference type="AlphaFoldDB" id="A0AAD0S407"/>
<gene>
    <name evidence="2" type="ORF">D0907_20955</name>
</gene>
<keyword evidence="1" id="KW-1133">Transmembrane helix</keyword>
<accession>A0AAD0S407</accession>
<dbReference type="EMBL" id="CP032092">
    <property type="protein sequence ID" value="AXV67800.1"/>
    <property type="molecule type" value="Genomic_DNA"/>
</dbReference>
<geneLocation type="plasmid" evidence="2 3">
    <name>unnamed2</name>
</geneLocation>
<dbReference type="Proteomes" id="UP000264605">
    <property type="component" value="Plasmid unnamed2"/>
</dbReference>
<feature type="transmembrane region" description="Helical" evidence="1">
    <location>
        <begin position="55"/>
        <end position="78"/>
    </location>
</feature>
<name>A0AAD0S407_9GAMM</name>
<sequence>MDYIKAFIVYYNELFTVGASDFFLKYLMSFSGLLFLVFCITIIKAYFKKTSFSHLCLVAFVTLSYLSTDYLMTIEYLSETGGFIDGIVNMYLMFSLFDSITALLIALLFPFIRRGKRYSDASITTMYVLLVNSVLHLILMSNYITQNSLNPYLGFFYSITVNINDLILLSAFLAPTFITKVKSLFSEKLFLRQSD</sequence>
<protein>
    <submittedName>
        <fullName evidence="2">Uncharacterized protein</fullName>
    </submittedName>
</protein>
<keyword evidence="1" id="KW-0812">Transmembrane</keyword>
<proteinExistence type="predicted"/>
<keyword evidence="1" id="KW-0472">Membrane</keyword>
<feature type="transmembrane region" description="Helical" evidence="1">
    <location>
        <begin position="124"/>
        <end position="144"/>
    </location>
</feature>
<evidence type="ECO:0000313" key="2">
    <source>
        <dbReference type="EMBL" id="AXV67800.1"/>
    </source>
</evidence>
<reference evidence="2 3" key="1">
    <citation type="submission" date="2018-08" db="EMBL/GenBank/DDBJ databases">
        <title>Draft genome sequence of Pseudoalteromonas donghaensis HJ51.</title>
        <authorList>
            <person name="Oh J."/>
            <person name="Roh D."/>
        </authorList>
    </citation>
    <scope>NUCLEOTIDE SEQUENCE [LARGE SCALE GENOMIC DNA]</scope>
    <source>
        <strain evidence="2 3">HJ51</strain>
        <plasmid evidence="2 3">unnamed2</plasmid>
    </source>
</reference>
<feature type="transmembrane region" description="Helical" evidence="1">
    <location>
        <begin position="23"/>
        <end position="43"/>
    </location>
</feature>
<feature type="transmembrane region" description="Helical" evidence="1">
    <location>
        <begin position="156"/>
        <end position="178"/>
    </location>
</feature>
<keyword evidence="2" id="KW-0614">Plasmid</keyword>